<evidence type="ECO:0000313" key="2">
    <source>
        <dbReference type="Proteomes" id="UP000001868"/>
    </source>
</evidence>
<keyword evidence="2" id="KW-1185">Reference proteome</keyword>
<dbReference type="SUPFAM" id="SSF48613">
    <property type="entry name" value="Heme oxygenase-like"/>
    <property type="match status" value="1"/>
</dbReference>
<protein>
    <submittedName>
        <fullName evidence="1">Heme oxygenase</fullName>
    </submittedName>
</protein>
<dbReference type="HOGENOM" id="CLU_085041_0_0_5"/>
<dbReference type="KEGG" id="pzu:PHZ_c2262"/>
<sequence>MPIAARESAPCPEETLTRLLRRRTSDLHARLEASLDLLSRPVDRQRFVHVLGRFYGFHSVWEYAVRRHAGLRSFQETRTRLPHLRRDLAGLGLDEDAIARLPPCAAGAEPAGCEAGAVGSMYVMEGSTLGGQLIARALAGVDWLPEGGLSYFDPHGPATGRMWREFQDWAETRAPPARRDAAVAGARRTFEVLEAWLT</sequence>
<dbReference type="Pfam" id="PF01126">
    <property type="entry name" value="Heme_oxygenase"/>
    <property type="match status" value="1"/>
</dbReference>
<dbReference type="GO" id="GO:0004392">
    <property type="term" value="F:heme oxygenase (decyclizing) activity"/>
    <property type="evidence" value="ECO:0007669"/>
    <property type="project" value="InterPro"/>
</dbReference>
<dbReference type="Gene3D" id="1.20.910.10">
    <property type="entry name" value="Heme oxygenase-like"/>
    <property type="match status" value="1"/>
</dbReference>
<dbReference type="CDD" id="cd19166">
    <property type="entry name" value="HemeO-bac"/>
    <property type="match status" value="1"/>
</dbReference>
<evidence type="ECO:0000313" key="1">
    <source>
        <dbReference type="EMBL" id="ACG78672.1"/>
    </source>
</evidence>
<dbReference type="InterPro" id="IPR016053">
    <property type="entry name" value="Haem_Oase-like"/>
</dbReference>
<dbReference type="InterPro" id="IPR016084">
    <property type="entry name" value="Haem_Oase-like_multi-hlx"/>
</dbReference>
<dbReference type="AlphaFoldDB" id="B4RFA2"/>
<accession>B4RFA2</accession>
<dbReference type="EMBL" id="CP000747">
    <property type="protein sequence ID" value="ACG78672.1"/>
    <property type="molecule type" value="Genomic_DNA"/>
</dbReference>
<name>B4RFA2_PHEZH</name>
<proteinExistence type="predicted"/>
<dbReference type="RefSeq" id="WP_012522813.1">
    <property type="nucleotide sequence ID" value="NC_011144.1"/>
</dbReference>
<reference evidence="1 2" key="1">
    <citation type="journal article" date="2008" name="BMC Genomics">
        <title>Complete genome of Phenylobacterium zucineum - a novel facultative intracellular bacterium isolated from human erythroleukemia cell line K562.</title>
        <authorList>
            <person name="Luo Y."/>
            <person name="Xu X."/>
            <person name="Ding Z."/>
            <person name="Liu Z."/>
            <person name="Zhang B."/>
            <person name="Yan Z."/>
            <person name="Sun J."/>
            <person name="Hu S."/>
            <person name="Hu X."/>
        </authorList>
    </citation>
    <scope>NUCLEOTIDE SEQUENCE [LARGE SCALE GENOMIC DNA]</scope>
    <source>
        <strain evidence="1 2">HLK1</strain>
    </source>
</reference>
<dbReference type="Proteomes" id="UP000001868">
    <property type="component" value="Chromosome"/>
</dbReference>
<dbReference type="GO" id="GO:0006788">
    <property type="term" value="P:heme oxidation"/>
    <property type="evidence" value="ECO:0007669"/>
    <property type="project" value="InterPro"/>
</dbReference>
<dbReference type="eggNOG" id="COG3230">
    <property type="taxonomic scope" value="Bacteria"/>
</dbReference>
<gene>
    <name evidence="1" type="ordered locus">PHZ_c2262</name>
</gene>
<organism evidence="1 2">
    <name type="scientific">Phenylobacterium zucineum (strain HLK1)</name>
    <dbReference type="NCBI Taxonomy" id="450851"/>
    <lineage>
        <taxon>Bacteria</taxon>
        <taxon>Pseudomonadati</taxon>
        <taxon>Pseudomonadota</taxon>
        <taxon>Alphaproteobacteria</taxon>
        <taxon>Caulobacterales</taxon>
        <taxon>Caulobacteraceae</taxon>
        <taxon>Phenylobacterium</taxon>
    </lineage>
</organism>
<dbReference type="STRING" id="450851.PHZ_c2262"/>